<evidence type="ECO:0000256" key="2">
    <source>
        <dbReference type="ARBA" id="ARBA00022679"/>
    </source>
</evidence>
<dbReference type="InterPro" id="IPR011009">
    <property type="entry name" value="Kinase-like_dom_sf"/>
</dbReference>
<dbReference type="OrthoDB" id="5979581at2759"/>
<keyword evidence="8" id="KW-1185">Reference proteome</keyword>
<dbReference type="EMBL" id="SGPL01000292">
    <property type="protein sequence ID" value="THH14237.1"/>
    <property type="molecule type" value="Genomic_DNA"/>
</dbReference>
<evidence type="ECO:0000256" key="3">
    <source>
        <dbReference type="ARBA" id="ARBA00022741"/>
    </source>
</evidence>
<feature type="domain" description="Protein kinase" evidence="6">
    <location>
        <begin position="1"/>
        <end position="355"/>
    </location>
</feature>
<evidence type="ECO:0000256" key="4">
    <source>
        <dbReference type="ARBA" id="ARBA00022777"/>
    </source>
</evidence>
<keyword evidence="5" id="KW-0067">ATP-binding</keyword>
<dbReference type="InterPro" id="IPR000719">
    <property type="entry name" value="Prot_kinase_dom"/>
</dbReference>
<dbReference type="PROSITE" id="PS50011">
    <property type="entry name" value="PROTEIN_KINASE_DOM"/>
    <property type="match status" value="1"/>
</dbReference>
<dbReference type="InterPro" id="IPR008271">
    <property type="entry name" value="Ser/Thr_kinase_AS"/>
</dbReference>
<dbReference type="SMART" id="SM00220">
    <property type="entry name" value="S_TKc"/>
    <property type="match status" value="1"/>
</dbReference>
<dbReference type="GO" id="GO:0005524">
    <property type="term" value="F:ATP binding"/>
    <property type="evidence" value="ECO:0007669"/>
    <property type="project" value="UniProtKB-KW"/>
</dbReference>
<dbReference type="PANTHER" id="PTHR24058">
    <property type="entry name" value="DUAL SPECIFICITY PROTEIN KINASE"/>
    <property type="match status" value="1"/>
</dbReference>
<dbReference type="GO" id="GO:0004674">
    <property type="term" value="F:protein serine/threonine kinase activity"/>
    <property type="evidence" value="ECO:0007669"/>
    <property type="project" value="UniProtKB-KW"/>
</dbReference>
<sequence length="357" mass="40229">MHVAVKILTGYATQLNRESKLRELEVLQCLSSMSQASTSHLARMVTYFYHPGVEDDGEHLCLVMELLGPSIQATREALKDRVIPVLTVKHALRHMLLGLTCLHTCGVAHTDLKPDNIMVELGSRWTPEAINSWVKANPPRTYAPEQSLTKMVSAFVSQSLPPPALDEFASLNFKLADFSSGTFIKSLVYAQQPKPVCLAQFVSDQTTDDITPLGLRPPEIVLGGEWDESVDIWTYGCMVFTLLTGRPLFAPVAWAEKDASEVDVLLYQMILFCGEFFKQDFIRHCSRSLDYFRLDYRLKKFQHFVRKPFQKCILDTGRALTADDVEGAAALMSRCLRLDPKDRATAQELLEDPWLKS</sequence>
<evidence type="ECO:0000313" key="8">
    <source>
        <dbReference type="Proteomes" id="UP000310158"/>
    </source>
</evidence>
<dbReference type="Gene3D" id="3.30.200.20">
    <property type="entry name" value="Phosphorylase Kinase, domain 1"/>
    <property type="match status" value="1"/>
</dbReference>
<dbReference type="Proteomes" id="UP000310158">
    <property type="component" value="Unassembled WGS sequence"/>
</dbReference>
<evidence type="ECO:0000313" key="7">
    <source>
        <dbReference type="EMBL" id="THH14237.1"/>
    </source>
</evidence>
<dbReference type="Gene3D" id="1.10.510.10">
    <property type="entry name" value="Transferase(Phosphotransferase) domain 1"/>
    <property type="match status" value="1"/>
</dbReference>
<reference evidence="7 8" key="1">
    <citation type="submission" date="2019-02" db="EMBL/GenBank/DDBJ databases">
        <title>Genome sequencing of the rare red list fungi Bondarzewia mesenterica.</title>
        <authorList>
            <person name="Buettner E."/>
            <person name="Kellner H."/>
        </authorList>
    </citation>
    <scope>NUCLEOTIDE SEQUENCE [LARGE SCALE GENOMIC DNA]</scope>
    <source>
        <strain evidence="7 8">DSM 108281</strain>
    </source>
</reference>
<keyword evidence="1" id="KW-0723">Serine/threonine-protein kinase</keyword>
<comment type="caution">
    <text evidence="7">The sequence shown here is derived from an EMBL/GenBank/DDBJ whole genome shotgun (WGS) entry which is preliminary data.</text>
</comment>
<keyword evidence="3" id="KW-0547">Nucleotide-binding</keyword>
<name>A0A4S4LQN2_9AGAM</name>
<evidence type="ECO:0000256" key="1">
    <source>
        <dbReference type="ARBA" id="ARBA00022527"/>
    </source>
</evidence>
<keyword evidence="4" id="KW-0418">Kinase</keyword>
<dbReference type="SUPFAM" id="SSF56112">
    <property type="entry name" value="Protein kinase-like (PK-like)"/>
    <property type="match status" value="1"/>
</dbReference>
<dbReference type="AlphaFoldDB" id="A0A4S4LQN2"/>
<evidence type="ECO:0000259" key="6">
    <source>
        <dbReference type="PROSITE" id="PS50011"/>
    </source>
</evidence>
<accession>A0A4S4LQN2</accession>
<organism evidence="7 8">
    <name type="scientific">Bondarzewia mesenterica</name>
    <dbReference type="NCBI Taxonomy" id="1095465"/>
    <lineage>
        <taxon>Eukaryota</taxon>
        <taxon>Fungi</taxon>
        <taxon>Dikarya</taxon>
        <taxon>Basidiomycota</taxon>
        <taxon>Agaricomycotina</taxon>
        <taxon>Agaricomycetes</taxon>
        <taxon>Russulales</taxon>
        <taxon>Bondarzewiaceae</taxon>
        <taxon>Bondarzewia</taxon>
    </lineage>
</organism>
<gene>
    <name evidence="7" type="ORF">EW146_g6079</name>
</gene>
<dbReference type="PROSITE" id="PS00108">
    <property type="entry name" value="PROTEIN_KINASE_ST"/>
    <property type="match status" value="1"/>
</dbReference>
<dbReference type="Pfam" id="PF00069">
    <property type="entry name" value="Pkinase"/>
    <property type="match status" value="2"/>
</dbReference>
<protein>
    <recommendedName>
        <fullName evidence="6">Protein kinase domain-containing protein</fullName>
    </recommendedName>
</protein>
<keyword evidence="2" id="KW-0808">Transferase</keyword>
<proteinExistence type="predicted"/>
<evidence type="ECO:0000256" key="5">
    <source>
        <dbReference type="ARBA" id="ARBA00022840"/>
    </source>
</evidence>
<dbReference type="InterPro" id="IPR050494">
    <property type="entry name" value="Ser_Thr_dual-spec_kinase"/>
</dbReference>